<proteinExistence type="inferred from homology"/>
<dbReference type="AlphaFoldDB" id="A0A6C1EGJ4"/>
<gene>
    <name evidence="3" type="primary">AEP3_2</name>
    <name evidence="3" type="ORF">GRS66_011135</name>
</gene>
<dbReference type="Pfam" id="PF13812">
    <property type="entry name" value="PPR_3"/>
    <property type="match status" value="1"/>
</dbReference>
<evidence type="ECO:0000256" key="2">
    <source>
        <dbReference type="ARBA" id="ARBA00007626"/>
    </source>
</evidence>
<dbReference type="Gene3D" id="1.25.40.10">
    <property type="entry name" value="Tetratricopeptide repeat domain"/>
    <property type="match status" value="2"/>
</dbReference>
<comment type="similarity">
    <text evidence="2">Belongs to the PPR family. P subfamily.</text>
</comment>
<name>A0A6C1EGJ4_SACPS</name>
<accession>A0A6C1EGJ4</accession>
<comment type="subcellular location">
    <subcellularLocation>
        <location evidence="1">Mitochondrion</location>
    </subcellularLocation>
</comment>
<keyword evidence="4" id="KW-1185">Reference proteome</keyword>
<dbReference type="InterPro" id="IPR002885">
    <property type="entry name" value="PPR_rpt"/>
</dbReference>
<dbReference type="PANTHER" id="PTHR46128">
    <property type="entry name" value="MITOCHONDRIAL GROUP I INTRON SPLICING FACTOR CCM1"/>
    <property type="match status" value="1"/>
</dbReference>
<dbReference type="Proteomes" id="UP000501346">
    <property type="component" value="Chromosome SeXVI"/>
</dbReference>
<dbReference type="OrthoDB" id="185373at2759"/>
<organism evidence="3 4">
    <name type="scientific">Saccharomyces pastorianus</name>
    <name type="common">Lager yeast</name>
    <name type="synonym">Saccharomyces cerevisiae x Saccharomyces eubayanus</name>
    <dbReference type="NCBI Taxonomy" id="27292"/>
    <lineage>
        <taxon>Eukaryota</taxon>
        <taxon>Fungi</taxon>
        <taxon>Dikarya</taxon>
        <taxon>Ascomycota</taxon>
        <taxon>Saccharomycotina</taxon>
        <taxon>Saccharomycetes</taxon>
        <taxon>Saccharomycetales</taxon>
        <taxon>Saccharomycetaceae</taxon>
        <taxon>Saccharomyces</taxon>
    </lineage>
</organism>
<evidence type="ECO:0000313" key="4">
    <source>
        <dbReference type="Proteomes" id="UP000501346"/>
    </source>
</evidence>
<dbReference type="PANTHER" id="PTHR46128:SF329">
    <property type="entry name" value="MITOCHONDRIAL GROUP I INTRON SPLICING FACTOR DMR1"/>
    <property type="match status" value="1"/>
</dbReference>
<reference evidence="3 4" key="1">
    <citation type="journal article" date="2019" name="BMC Genomics">
        <title>Chromosome level assembly and comparative genome analysis confirm lager-brewing yeasts originated from a single hybridization.</title>
        <authorList>
            <person name="Salazar A.N."/>
            <person name="Gorter de Vries A.R."/>
            <person name="van den Broek M."/>
            <person name="Brouwers N."/>
            <person name="de la Torre Cortes P."/>
            <person name="Kuijpers N.G.A."/>
            <person name="Daran J.G."/>
            <person name="Abeel T."/>
        </authorList>
    </citation>
    <scope>NUCLEOTIDE SEQUENCE [LARGE SCALE GENOMIC DNA]</scope>
    <source>
        <strain evidence="3 4">CBS 1483</strain>
    </source>
</reference>
<dbReference type="GO" id="GO:0005739">
    <property type="term" value="C:mitochondrion"/>
    <property type="evidence" value="ECO:0007669"/>
    <property type="project" value="UniProtKB-SubCell"/>
</dbReference>
<dbReference type="InterPro" id="IPR011990">
    <property type="entry name" value="TPR-like_helical_dom_sf"/>
</dbReference>
<evidence type="ECO:0000256" key="1">
    <source>
        <dbReference type="ARBA" id="ARBA00004173"/>
    </source>
</evidence>
<protein>
    <submittedName>
        <fullName evidence="3">Mitochondrial translation initiation protein</fullName>
    </submittedName>
</protein>
<dbReference type="EMBL" id="CP049013">
    <property type="protein sequence ID" value="QID88422.1"/>
    <property type="molecule type" value="Genomic_DNA"/>
</dbReference>
<dbReference type="InterPro" id="IPR050872">
    <property type="entry name" value="PPR_P_subfamily"/>
</dbReference>
<evidence type="ECO:0000313" key="3">
    <source>
        <dbReference type="EMBL" id="QID88422.1"/>
    </source>
</evidence>
<sequence>MNTLRCLTHALSKSGREAPILYQKVLFPDLFKENKPVADVKKGNQGKIINSKLVSRDEGVRKMSKSGFKFEREQAREYLSNLPTLTLSRKEIRDDYNEHRAKQMYVISKQTKSSNKLQKLLTAKSQEYTREMLALLIGCTSGEVSSRPERFTRKFLKFSNQEVPPLPDFSKNPQLFENYIGILTHTEFHFRSSSKLNGIVRKLLRHLLHPTNHTTLPLRSVQVYNDVIYFFSEHFDFATCREIFAQMKAEGAKPNTVTFNILLRSIIKNSHIRKTKLPDEEVLFYLKNMRDHGVSADIITWTTCYNFLRDEISRQLYIVQMGEHLGNFNTNFVYTVLRNGDYKAEDCLKVLATNSLPISRNIFYLCIERLLSEEQLKAASKLLNYGYQHLGNNFRLTSEVVNHFMRIFANKGRSDLAFLCYNTCCKVYKIKPDSETFEMLFKALVRNGNTKNFGTVLRYIKGLKAAEGFVLRTTYWSLKAESMFKISSATPPSESSLEKASKLLGSLVSSPGGFSWKVWKESDSTQKKIFRFLGCIPTTLRPTSMVQCHNKPLGLPSELSHRKREYRNRVKAIATRAAFEKRLAYVEDNESAFKNELLERRILKEV</sequence>